<evidence type="ECO:0000256" key="2">
    <source>
        <dbReference type="ARBA" id="ARBA00006727"/>
    </source>
</evidence>
<dbReference type="GO" id="GO:0016020">
    <property type="term" value="C:membrane"/>
    <property type="evidence" value="ECO:0007669"/>
    <property type="project" value="UniProtKB-SubCell"/>
</dbReference>
<protein>
    <submittedName>
        <fullName evidence="5">MFS domain-containing protein</fullName>
    </submittedName>
</protein>
<feature type="transmembrane region" description="Helical" evidence="4">
    <location>
        <begin position="121"/>
        <end position="140"/>
    </location>
</feature>
<evidence type="ECO:0000256" key="3">
    <source>
        <dbReference type="SAM" id="MobiDB-lite"/>
    </source>
</evidence>
<dbReference type="SUPFAM" id="SSF103473">
    <property type="entry name" value="MFS general substrate transporter"/>
    <property type="match status" value="1"/>
</dbReference>
<dbReference type="InterPro" id="IPR011701">
    <property type="entry name" value="MFS"/>
</dbReference>
<keyword evidence="4" id="KW-0472">Membrane</keyword>
<feature type="transmembrane region" description="Helical" evidence="4">
    <location>
        <begin position="52"/>
        <end position="75"/>
    </location>
</feature>
<feature type="transmembrane region" description="Helical" evidence="4">
    <location>
        <begin position="180"/>
        <end position="202"/>
    </location>
</feature>
<dbReference type="GO" id="GO:0022857">
    <property type="term" value="F:transmembrane transporter activity"/>
    <property type="evidence" value="ECO:0007669"/>
    <property type="project" value="InterPro"/>
</dbReference>
<name>A0A5K1JRU1_9APHY</name>
<dbReference type="PANTHER" id="PTHR11360">
    <property type="entry name" value="MONOCARBOXYLATE TRANSPORTER"/>
    <property type="match status" value="1"/>
</dbReference>
<gene>
    <name evidence="5" type="primary">G4NIB5</name>
</gene>
<dbReference type="InterPro" id="IPR050327">
    <property type="entry name" value="Proton-linked_MCT"/>
</dbReference>
<dbReference type="InterPro" id="IPR036259">
    <property type="entry name" value="MFS_trans_sf"/>
</dbReference>
<keyword evidence="4" id="KW-1133">Transmembrane helix</keyword>
<dbReference type="AlphaFoldDB" id="A0A5K1JRU1"/>
<reference evidence="5" key="1">
    <citation type="submission" date="2019-10" db="EMBL/GenBank/DDBJ databases">
        <authorList>
            <person name="Nor Muhammad N."/>
        </authorList>
    </citation>
    <scope>NUCLEOTIDE SEQUENCE</scope>
</reference>
<dbReference type="EMBL" id="LR723994">
    <property type="protein sequence ID" value="VWO94469.1"/>
    <property type="molecule type" value="Genomic_DNA"/>
</dbReference>
<comment type="similarity">
    <text evidence="2">Belongs to the major facilitator superfamily. Monocarboxylate porter (TC 2.A.1.13) family.</text>
</comment>
<accession>A0A5K1JRU1</accession>
<feature type="transmembrane region" description="Helical" evidence="4">
    <location>
        <begin position="208"/>
        <end position="230"/>
    </location>
</feature>
<feature type="transmembrane region" description="Helical" evidence="4">
    <location>
        <begin position="348"/>
        <end position="368"/>
    </location>
</feature>
<feature type="transmembrane region" description="Helical" evidence="4">
    <location>
        <begin position="262"/>
        <end position="285"/>
    </location>
</feature>
<feature type="transmembrane region" description="Helical" evidence="4">
    <location>
        <begin position="146"/>
        <end position="168"/>
    </location>
</feature>
<organism evidence="5">
    <name type="scientific">Ganoderma boninense</name>
    <dbReference type="NCBI Taxonomy" id="34458"/>
    <lineage>
        <taxon>Eukaryota</taxon>
        <taxon>Fungi</taxon>
        <taxon>Dikarya</taxon>
        <taxon>Basidiomycota</taxon>
        <taxon>Agaricomycotina</taxon>
        <taxon>Agaricomycetes</taxon>
        <taxon>Polyporales</taxon>
        <taxon>Polyporaceae</taxon>
        <taxon>Ganoderma</taxon>
    </lineage>
</organism>
<proteinExistence type="inferred from homology"/>
<evidence type="ECO:0000256" key="4">
    <source>
        <dbReference type="SAM" id="Phobius"/>
    </source>
</evidence>
<evidence type="ECO:0000256" key="1">
    <source>
        <dbReference type="ARBA" id="ARBA00004141"/>
    </source>
</evidence>
<feature type="region of interest" description="Disordered" evidence="3">
    <location>
        <begin position="446"/>
        <end position="488"/>
    </location>
</feature>
<feature type="compositionally biased region" description="Polar residues" evidence="3">
    <location>
        <begin position="466"/>
        <end position="481"/>
    </location>
</feature>
<keyword evidence="4" id="KW-0812">Transmembrane</keyword>
<feature type="transmembrane region" description="Helical" evidence="4">
    <location>
        <begin position="325"/>
        <end position="342"/>
    </location>
</feature>
<dbReference type="Pfam" id="PF07690">
    <property type="entry name" value="MFS_1"/>
    <property type="match status" value="1"/>
</dbReference>
<evidence type="ECO:0000313" key="5">
    <source>
        <dbReference type="EMBL" id="VWO94469.1"/>
    </source>
</evidence>
<dbReference type="PANTHER" id="PTHR11360:SF234">
    <property type="entry name" value="MFS-TYPE TRANSPORTER DBAD-RELATED"/>
    <property type="match status" value="1"/>
</dbReference>
<feature type="transmembrane region" description="Helical" evidence="4">
    <location>
        <begin position="297"/>
        <end position="318"/>
    </location>
</feature>
<comment type="subcellular location">
    <subcellularLocation>
        <location evidence="1">Membrane</location>
        <topology evidence="1">Multi-pass membrane protein</topology>
    </subcellularLocation>
</comment>
<feature type="transmembrane region" description="Helical" evidence="4">
    <location>
        <begin position="389"/>
        <end position="409"/>
    </location>
</feature>
<sequence>MLASEGTLIVACSTGKKTKPVPRPSSQVLADGEIACIAEVVEVEDQPPDGGLCAWFTVFGVGIGMGATIGIVISWGTWQAYYEEVGLRTKSSSEIAWIGSVQNAMTYAPGLFIGRLFDMGYFRLPVFASSILFVACMFLAAECTQYWQLLLFQGFGVGLAGGVFFNIGSMVLTHWFKEKLGLALALAYSGFSVFGCIFPIVTETLLQRIGYWLLVLSLSRASSVFIHSTAHCHKLDSRRKTLGDSRPGGPAVQLVRVQKPVYAFYVAALVVNSLALMNASTYITLSAVDAAVNADVAYGLVAIINAASALGQLAGGSLADHYDPLNVLIGATLLGAAVNFAWPFGAAHAATLILVAVLIGLSTGGVWASMVQPLERMGRPGDVGRRIGMGFTLVALGMVVGSPVAGAIFDVTGSYGDVGYCSGYTGRFNHYPHVIHLFESEIDPEHSPQPISLMRTPPAYAADGSQPENPTPGQDPSTLVPQRSAPADIFPDFENIAWL</sequence>
<dbReference type="Gene3D" id="1.20.1250.20">
    <property type="entry name" value="MFS general substrate transporter like domains"/>
    <property type="match status" value="2"/>
</dbReference>